<dbReference type="Gene3D" id="3.40.50.150">
    <property type="entry name" value="Vaccinia Virus protein VP39"/>
    <property type="match status" value="1"/>
</dbReference>
<keyword evidence="2 4" id="KW-0808">Transferase</keyword>
<dbReference type="Proteomes" id="UP000223025">
    <property type="component" value="Segment"/>
</dbReference>
<dbReference type="GO" id="GO:0032259">
    <property type="term" value="P:methylation"/>
    <property type="evidence" value="ECO:0007669"/>
    <property type="project" value="UniProtKB-KW"/>
</dbReference>
<keyword evidence="5" id="KW-1185">Reference proteome</keyword>
<dbReference type="EMBL" id="MF403008">
    <property type="protein sequence ID" value="AUZ95017.1"/>
    <property type="molecule type" value="Genomic_DNA"/>
</dbReference>
<evidence type="ECO:0000259" key="3">
    <source>
        <dbReference type="Pfam" id="PF01555"/>
    </source>
</evidence>
<dbReference type="InterPro" id="IPR029063">
    <property type="entry name" value="SAM-dependent_MTases_sf"/>
</dbReference>
<evidence type="ECO:0000313" key="5">
    <source>
        <dbReference type="Proteomes" id="UP000223025"/>
    </source>
</evidence>
<dbReference type="SUPFAM" id="SSF53335">
    <property type="entry name" value="S-adenosyl-L-methionine-dependent methyltransferases"/>
    <property type="match status" value="1"/>
</dbReference>
<dbReference type="OrthoDB" id="3832at10239"/>
<sequence length="269" mass="30350">MIKHDFDNGTIYNGNCLDLMATLPDGSVDMILCDLPYGTTQNEFDKEIIPFEPLWEQYWRITKPNAAIVLTSAQPFTSALVQSQLKYFKYEWIWHKSKVTGFLNAKKQPLRSHESVLVFYKSQPTYNPQGVRHIQKVCGVQKSKATGKSTSNYGQLSGQPGDTYIQTQTGYPTSVIDIGSETSAVHPTQKPVELFEYLIKTYTNKGDTVLDNTSGSGTTAVASENTGRKWICMEMDEKYYTPSVQRIQKTIDQNKITIHNNGLFDFGDD</sequence>
<dbReference type="RefSeq" id="YP_009611900.1">
    <property type="nucleotide sequence ID" value="NC_042013.1"/>
</dbReference>
<evidence type="ECO:0000256" key="1">
    <source>
        <dbReference type="ARBA" id="ARBA00022603"/>
    </source>
</evidence>
<name>A0A2L0UZR0_9CAUD</name>
<proteinExistence type="predicted"/>
<reference evidence="4 5" key="1">
    <citation type="submission" date="2017-06" db="EMBL/GenBank/DDBJ databases">
        <authorList>
            <person name="Kim H.J."/>
            <person name="Triplett B.A."/>
        </authorList>
    </citation>
    <scope>NUCLEOTIDE SEQUENCE [LARGE SCALE GENOMIC DNA]</scope>
</reference>
<dbReference type="GO" id="GO:0008170">
    <property type="term" value="F:N-methyltransferase activity"/>
    <property type="evidence" value="ECO:0007669"/>
    <property type="project" value="InterPro"/>
</dbReference>
<dbReference type="GO" id="GO:0003677">
    <property type="term" value="F:DNA binding"/>
    <property type="evidence" value="ECO:0007669"/>
    <property type="project" value="InterPro"/>
</dbReference>
<protein>
    <submittedName>
        <fullName evidence="4">Adenine-specific methyltransferase</fullName>
    </submittedName>
</protein>
<dbReference type="InterPro" id="IPR001091">
    <property type="entry name" value="RM_Methyltransferase"/>
</dbReference>
<evidence type="ECO:0000256" key="2">
    <source>
        <dbReference type="ARBA" id="ARBA00022679"/>
    </source>
</evidence>
<dbReference type="InterPro" id="IPR002941">
    <property type="entry name" value="DNA_methylase_N4/N6"/>
</dbReference>
<evidence type="ECO:0000313" key="4">
    <source>
        <dbReference type="EMBL" id="AUZ95017.1"/>
    </source>
</evidence>
<dbReference type="GeneID" id="40088238"/>
<dbReference type="PRINTS" id="PR00508">
    <property type="entry name" value="S21N4MTFRASE"/>
</dbReference>
<keyword evidence="1 4" id="KW-0489">Methyltransferase</keyword>
<feature type="domain" description="DNA methylase N-4/N-6" evidence="3">
    <location>
        <begin position="28"/>
        <end position="241"/>
    </location>
</feature>
<accession>A0A2L0UZR0</accession>
<organism evidence="4 5">
    <name type="scientific">Agrobacterium phage Atu_ph07</name>
    <dbReference type="NCBI Taxonomy" id="2024264"/>
    <lineage>
        <taxon>Viruses</taxon>
        <taxon>Duplodnaviria</taxon>
        <taxon>Heunggongvirae</taxon>
        <taxon>Uroviricota</taxon>
        <taxon>Caudoviricetes</taxon>
        <taxon>Polybotosvirus</taxon>
        <taxon>Polybotosvirus Atuph07</taxon>
    </lineage>
</organism>
<dbReference type="Pfam" id="PF01555">
    <property type="entry name" value="N6_N4_Mtase"/>
    <property type="match status" value="1"/>
</dbReference>
<dbReference type="KEGG" id="vg:40088238"/>